<comment type="caution">
    <text evidence="3">The sequence shown here is derived from an EMBL/GenBank/DDBJ whole genome shotgun (WGS) entry which is preliminary data.</text>
</comment>
<evidence type="ECO:0000313" key="4">
    <source>
        <dbReference type="Proteomes" id="UP000284614"/>
    </source>
</evidence>
<dbReference type="PANTHER" id="PTHR42987">
    <property type="entry name" value="PEPTIDASE S49"/>
    <property type="match status" value="1"/>
</dbReference>
<sequence>MKRESVLFQAARKHHLNLLFPLFRANTSASYPVSRFISRPITVLSKGFAKGFFCIKKETVDKIQQFFFDKWAIEERRYHQLLSILLPGLKNGNLASVEQYLGAKHIEAYAAVPYVADRWELDDASLPQGAVVVLTCEGVLYSWETYRLERYISAAIANDRISGVVLFVNGPGGMITRVDVLEKLIRQSPKPIVAYITGVCASAHFWFVSACARRFVSSPMDEIGSCGVVYTFQSFKEYYAQMGIEIEDIYPDSADLKNRAYRDKEEKQDDTLIKENLSFYHHLFAQTIARNLGVKYDAQDPLFRGQTFFADTALAKGYVDAYGSLEDAILWVSAQKTVKRANKMI</sequence>
<dbReference type="PANTHER" id="PTHR42987:SF4">
    <property type="entry name" value="PROTEASE SOHB-RELATED"/>
    <property type="match status" value="1"/>
</dbReference>
<dbReference type="GO" id="GO:0006508">
    <property type="term" value="P:proteolysis"/>
    <property type="evidence" value="ECO:0007669"/>
    <property type="project" value="InterPro"/>
</dbReference>
<dbReference type="InterPro" id="IPR029045">
    <property type="entry name" value="ClpP/crotonase-like_dom_sf"/>
</dbReference>
<evidence type="ECO:0000313" key="3">
    <source>
        <dbReference type="EMBL" id="RGY68059.1"/>
    </source>
</evidence>
<comment type="similarity">
    <text evidence="1">Belongs to the peptidase S49 family.</text>
</comment>
<dbReference type="Proteomes" id="UP000284614">
    <property type="component" value="Unassembled WGS sequence"/>
</dbReference>
<protein>
    <submittedName>
        <fullName evidence="3">S49 family peptidase</fullName>
    </submittedName>
</protein>
<feature type="domain" description="Peptidase S49" evidence="2">
    <location>
        <begin position="186"/>
        <end position="338"/>
    </location>
</feature>
<dbReference type="AlphaFoldDB" id="A0A413JXD7"/>
<dbReference type="InterPro" id="IPR033855">
    <property type="entry name" value="Protein_C"/>
</dbReference>
<dbReference type="CDD" id="cd07022">
    <property type="entry name" value="S49_Sppa_36K_type"/>
    <property type="match status" value="1"/>
</dbReference>
<organism evidence="3 4">
    <name type="scientific">Bacteroides fragilis</name>
    <dbReference type="NCBI Taxonomy" id="817"/>
    <lineage>
        <taxon>Bacteria</taxon>
        <taxon>Pseudomonadati</taxon>
        <taxon>Bacteroidota</taxon>
        <taxon>Bacteroidia</taxon>
        <taxon>Bacteroidales</taxon>
        <taxon>Bacteroidaceae</taxon>
        <taxon>Bacteroides</taxon>
    </lineage>
</organism>
<dbReference type="Pfam" id="PF01343">
    <property type="entry name" value="Peptidase_S49"/>
    <property type="match status" value="1"/>
</dbReference>
<dbReference type="GO" id="GO:0008233">
    <property type="term" value="F:peptidase activity"/>
    <property type="evidence" value="ECO:0007669"/>
    <property type="project" value="InterPro"/>
</dbReference>
<dbReference type="SUPFAM" id="SSF52096">
    <property type="entry name" value="ClpP/crotonase"/>
    <property type="match status" value="1"/>
</dbReference>
<proteinExistence type="inferred from homology"/>
<evidence type="ECO:0000256" key="1">
    <source>
        <dbReference type="ARBA" id="ARBA00008683"/>
    </source>
</evidence>
<dbReference type="InterPro" id="IPR002142">
    <property type="entry name" value="Peptidase_S49"/>
</dbReference>
<gene>
    <name evidence="3" type="ORF">DXA27_13465</name>
</gene>
<name>A0A413JXD7_BACFG</name>
<dbReference type="Gene3D" id="3.90.226.10">
    <property type="entry name" value="2-enoyl-CoA Hydratase, Chain A, domain 1"/>
    <property type="match status" value="1"/>
</dbReference>
<evidence type="ECO:0000259" key="2">
    <source>
        <dbReference type="Pfam" id="PF01343"/>
    </source>
</evidence>
<dbReference type="EMBL" id="QSDG01000011">
    <property type="protein sequence ID" value="RGY68059.1"/>
    <property type="molecule type" value="Genomic_DNA"/>
</dbReference>
<accession>A0A413JXD7</accession>
<reference evidence="3 4" key="1">
    <citation type="submission" date="2018-08" db="EMBL/GenBank/DDBJ databases">
        <title>A genome reference for cultivated species of the human gut microbiota.</title>
        <authorList>
            <person name="Zou Y."/>
            <person name="Xue W."/>
            <person name="Luo G."/>
        </authorList>
    </citation>
    <scope>NUCLEOTIDE SEQUENCE [LARGE SCALE GENOMIC DNA]</scope>
    <source>
        <strain evidence="3 4">OF01-1</strain>
    </source>
</reference>